<name>A0A4R2QQP7_9PSEU</name>
<feature type="transmembrane region" description="Helical" evidence="1">
    <location>
        <begin position="270"/>
        <end position="292"/>
    </location>
</feature>
<keyword evidence="1" id="KW-0472">Membrane</keyword>
<comment type="caution">
    <text evidence="2">The sequence shown here is derived from an EMBL/GenBank/DDBJ whole genome shotgun (WGS) entry which is preliminary data.</text>
</comment>
<organism evidence="2 3">
    <name type="scientific">Tamaricihabitans halophyticus</name>
    <dbReference type="NCBI Taxonomy" id="1262583"/>
    <lineage>
        <taxon>Bacteria</taxon>
        <taxon>Bacillati</taxon>
        <taxon>Actinomycetota</taxon>
        <taxon>Actinomycetes</taxon>
        <taxon>Pseudonocardiales</taxon>
        <taxon>Pseudonocardiaceae</taxon>
        <taxon>Tamaricihabitans</taxon>
    </lineage>
</organism>
<evidence type="ECO:0000313" key="3">
    <source>
        <dbReference type="Proteomes" id="UP000294911"/>
    </source>
</evidence>
<feature type="transmembrane region" description="Helical" evidence="1">
    <location>
        <begin position="116"/>
        <end position="141"/>
    </location>
</feature>
<evidence type="ECO:0000256" key="1">
    <source>
        <dbReference type="SAM" id="Phobius"/>
    </source>
</evidence>
<keyword evidence="1" id="KW-0812">Transmembrane</keyword>
<evidence type="ECO:0000313" key="2">
    <source>
        <dbReference type="EMBL" id="TCP51927.1"/>
    </source>
</evidence>
<proteinExistence type="predicted"/>
<protein>
    <submittedName>
        <fullName evidence="2">ABC-2 type transport system permease protein</fullName>
    </submittedName>
</protein>
<feature type="transmembrane region" description="Helical" evidence="1">
    <location>
        <begin position="21"/>
        <end position="40"/>
    </location>
</feature>
<dbReference type="AlphaFoldDB" id="A0A4R2QQP7"/>
<dbReference type="Proteomes" id="UP000294911">
    <property type="component" value="Unassembled WGS sequence"/>
</dbReference>
<feature type="transmembrane region" description="Helical" evidence="1">
    <location>
        <begin position="153"/>
        <end position="178"/>
    </location>
</feature>
<keyword evidence="1" id="KW-1133">Transmembrane helix</keyword>
<gene>
    <name evidence="2" type="ORF">EV191_10691</name>
</gene>
<dbReference type="RefSeq" id="WP_165912969.1">
    <property type="nucleotide sequence ID" value="NZ_SLXQ01000006.1"/>
</dbReference>
<reference evidence="2 3" key="1">
    <citation type="submission" date="2019-03" db="EMBL/GenBank/DDBJ databases">
        <title>Genomic Encyclopedia of Type Strains, Phase IV (KMG-IV): sequencing the most valuable type-strain genomes for metagenomic binning, comparative biology and taxonomic classification.</title>
        <authorList>
            <person name="Goeker M."/>
        </authorList>
    </citation>
    <scope>NUCLEOTIDE SEQUENCE [LARGE SCALE GENOMIC DNA]</scope>
    <source>
        <strain evidence="2 3">DSM 45765</strain>
    </source>
</reference>
<feature type="transmembrane region" description="Helical" evidence="1">
    <location>
        <begin position="185"/>
        <end position="206"/>
    </location>
</feature>
<accession>A0A4R2QQP7</accession>
<feature type="transmembrane region" description="Helical" evidence="1">
    <location>
        <begin position="65"/>
        <end position="90"/>
    </location>
</feature>
<keyword evidence="3" id="KW-1185">Reference proteome</keyword>
<sequence length="300" mass="31280">MGNLIKAEFRKVLTTKLWWGLLIPTFVLSFAWSLGVGALIDDVSSNVADEPILRQVGLNTSELPWAIFALTRSINIAMIFPMIFGALGLATELHRKTITTSFLTASSRSALLTAKAITYALWGAIFGLVITLSASLGTVLAADSSILPGFGDWLLIVLAGLIAAVLWTLLGLGVGALIGAPVGTLVLLLIYALIIGPIAELVITGISEGGIWAGLMPNGAGNGLTGSTAGQVIVDTVRTAIENANVMVNESAVDALEVALRIAAGAPGAMVWWASGLVFLAWSLALFGAGMLRNQKRDIT</sequence>
<dbReference type="EMBL" id="SLXQ01000006">
    <property type="protein sequence ID" value="TCP51927.1"/>
    <property type="molecule type" value="Genomic_DNA"/>
</dbReference>